<evidence type="ECO:0000313" key="1">
    <source>
        <dbReference type="EMBL" id="RFU65231.1"/>
    </source>
</evidence>
<organism evidence="1 2">
    <name type="scientific">Peribacillus glennii</name>
    <dbReference type="NCBI Taxonomy" id="2303991"/>
    <lineage>
        <taxon>Bacteria</taxon>
        <taxon>Bacillati</taxon>
        <taxon>Bacillota</taxon>
        <taxon>Bacilli</taxon>
        <taxon>Bacillales</taxon>
        <taxon>Bacillaceae</taxon>
        <taxon>Peribacillus</taxon>
    </lineage>
</organism>
<gene>
    <name evidence="1" type="ORF">D0466_04830</name>
</gene>
<reference evidence="1 2" key="1">
    <citation type="submission" date="2018-08" db="EMBL/GenBank/DDBJ databases">
        <title>Bacillus chawlae sp. nov., Bacillus glennii sp. nov., and Bacillus saganii sp. nov. Isolated from the Vehicle Assembly Building at Kennedy Space Center where the Viking Spacecraft were Assembled.</title>
        <authorList>
            <person name="Seuylemezian A."/>
            <person name="Vaishampayan P."/>
        </authorList>
    </citation>
    <scope>NUCLEOTIDE SEQUENCE [LARGE SCALE GENOMIC DNA]</scope>
    <source>
        <strain evidence="1 2">V44-8</strain>
    </source>
</reference>
<dbReference type="Proteomes" id="UP000262939">
    <property type="component" value="Unassembled WGS sequence"/>
</dbReference>
<evidence type="ECO:0000313" key="2">
    <source>
        <dbReference type="Proteomes" id="UP000262939"/>
    </source>
</evidence>
<name>A0A372LG07_9BACI</name>
<keyword evidence="2" id="KW-1185">Reference proteome</keyword>
<comment type="caution">
    <text evidence="1">The sequence shown here is derived from an EMBL/GenBank/DDBJ whole genome shotgun (WGS) entry which is preliminary data.</text>
</comment>
<protein>
    <submittedName>
        <fullName evidence="1">Uncharacterized protein</fullName>
    </submittedName>
</protein>
<sequence>MEISRIIFFDVSRAVFWGIYSINQRRLYKGGGKIMEEYKFTDFAHEDGFELNTYLTYLFEQASTGGSEPNLQAINE</sequence>
<dbReference type="EMBL" id="QVTD01000003">
    <property type="protein sequence ID" value="RFU65231.1"/>
    <property type="molecule type" value="Genomic_DNA"/>
</dbReference>
<dbReference type="AlphaFoldDB" id="A0A372LG07"/>
<proteinExistence type="predicted"/>
<accession>A0A372LG07</accession>